<evidence type="ECO:0000256" key="1">
    <source>
        <dbReference type="SAM" id="MobiDB-lite"/>
    </source>
</evidence>
<sequence length="100" mass="11113">MMLKMGCDDGVRPAPAEAVKQQTRKKQKNSRSDEKRRLDGDEKGSQVKSRQVKTRQGKASSYFTGEDDVDQDRELMTGARVYLTKPGGGRGICPGCCVFR</sequence>
<dbReference type="GeneID" id="69023352"/>
<keyword evidence="3" id="KW-1185">Reference proteome</keyword>
<evidence type="ECO:0000313" key="3">
    <source>
        <dbReference type="Proteomes" id="UP000002039"/>
    </source>
</evidence>
<feature type="compositionally biased region" description="Basic and acidic residues" evidence="1">
    <location>
        <begin position="1"/>
        <end position="11"/>
    </location>
</feature>
<proteinExistence type="predicted"/>
<name>A0ABP2EKU9_AJEDR</name>
<feature type="compositionally biased region" description="Basic and acidic residues" evidence="1">
    <location>
        <begin position="30"/>
        <end position="45"/>
    </location>
</feature>
<feature type="region of interest" description="Disordered" evidence="1">
    <location>
        <begin position="1"/>
        <end position="66"/>
    </location>
</feature>
<accession>A0ABP2EKU9</accession>
<dbReference type="RefSeq" id="XP_045271927.1">
    <property type="nucleotide sequence ID" value="XM_045416126.1"/>
</dbReference>
<evidence type="ECO:0000313" key="2">
    <source>
        <dbReference type="EMBL" id="EEQ83815.2"/>
    </source>
</evidence>
<protein>
    <submittedName>
        <fullName evidence="2">Uncharacterized protein</fullName>
    </submittedName>
</protein>
<organism evidence="2 3">
    <name type="scientific">Ajellomyces dermatitidis (strain ER-3 / ATCC MYA-2586)</name>
    <name type="common">Blastomyces dermatitidis</name>
    <dbReference type="NCBI Taxonomy" id="559297"/>
    <lineage>
        <taxon>Eukaryota</taxon>
        <taxon>Fungi</taxon>
        <taxon>Dikarya</taxon>
        <taxon>Ascomycota</taxon>
        <taxon>Pezizomycotina</taxon>
        <taxon>Eurotiomycetes</taxon>
        <taxon>Eurotiomycetidae</taxon>
        <taxon>Onygenales</taxon>
        <taxon>Ajellomycetaceae</taxon>
        <taxon>Blastomyces</taxon>
    </lineage>
</organism>
<gene>
    <name evidence="2" type="ORF">BDCG_00620</name>
</gene>
<reference evidence="3" key="1">
    <citation type="journal article" date="2015" name="PLoS Genet.">
        <title>The dynamic genome and transcriptome of the human fungal pathogen Blastomyces and close relative Emmonsia.</title>
        <authorList>
            <person name="Munoz J.F."/>
            <person name="Gauthier G.M."/>
            <person name="Desjardins C.A."/>
            <person name="Gallo J.E."/>
            <person name="Holder J."/>
            <person name="Sullivan T.D."/>
            <person name="Marty A.J."/>
            <person name="Carmen J.C."/>
            <person name="Chen Z."/>
            <person name="Ding L."/>
            <person name="Gujja S."/>
            <person name="Magrini V."/>
            <person name="Misas E."/>
            <person name="Mitreva M."/>
            <person name="Priest M."/>
            <person name="Saif S."/>
            <person name="Whiston E.A."/>
            <person name="Young S."/>
            <person name="Zeng Q."/>
            <person name="Goldman W.E."/>
            <person name="Mardis E.R."/>
            <person name="Taylor J.W."/>
            <person name="McEwen J.G."/>
            <person name="Clay O.K."/>
            <person name="Klein B.S."/>
            <person name="Cuomo C.A."/>
        </authorList>
    </citation>
    <scope>NUCLEOTIDE SEQUENCE [LARGE SCALE GENOMIC DNA]</scope>
    <source>
        <strain evidence="3">ER-3 / ATCC MYA-2586</strain>
    </source>
</reference>
<dbReference type="EMBL" id="EQ999973">
    <property type="protein sequence ID" value="EEQ83815.2"/>
    <property type="molecule type" value="Genomic_DNA"/>
</dbReference>
<dbReference type="Proteomes" id="UP000002039">
    <property type="component" value="Unassembled WGS sequence"/>
</dbReference>